<keyword evidence="1" id="KW-0560">Oxidoreductase</keyword>
<keyword evidence="4" id="KW-1185">Reference proteome</keyword>
<dbReference type="PANTHER" id="PTHR34598:SF3">
    <property type="entry name" value="OXIDOREDUCTASE AN1597"/>
    <property type="match status" value="1"/>
</dbReference>
<dbReference type="PANTHER" id="PTHR34598">
    <property type="entry name" value="BLL6449 PROTEIN"/>
    <property type="match status" value="1"/>
</dbReference>
<evidence type="ECO:0000313" key="3">
    <source>
        <dbReference type="EMBL" id="KAF2261847.1"/>
    </source>
</evidence>
<comment type="caution">
    <text evidence="3">The sequence shown here is derived from an EMBL/GenBank/DDBJ whole genome shotgun (WGS) entry which is preliminary data.</text>
</comment>
<dbReference type="GO" id="GO:0016491">
    <property type="term" value="F:oxidoreductase activity"/>
    <property type="evidence" value="ECO:0007669"/>
    <property type="project" value="UniProtKB-KW"/>
</dbReference>
<sequence length="341" mass="39392">MLTYRVPRYTQRPKLPLPASSPRGRAIQTRATFHYLENRPEYLNVKPYHINLPERALPPGLQSNEVSIPYHNITVTGMRENMNDFTLDRNGFQVVVEDVRGPDSVVDTIPYHDYGDEGQVRGKVRKAVENFLKRKIAGCEDVVAFSHQVRRRDQQFPALPRGTDGDVPQPVQGVHVDMTPDGARSEIHGSLRSRGYVDISRRRWAIVSIWRPLFGPVQDWPLALMDYRSLDVFRDLIASDNIYMHKIRENYNVLYNKRHRWYFLEDQQPYEVFVFRTFDTYAAKGHARTCPHAAFQNPLTSATARPRESFECLSVVLYPEGTAEDSPYEEPLPSETPAEFL</sequence>
<dbReference type="EMBL" id="ML986649">
    <property type="protein sequence ID" value="KAF2261847.1"/>
    <property type="molecule type" value="Genomic_DNA"/>
</dbReference>
<comment type="similarity">
    <text evidence="2">Belongs to the asaB hydroxylase/desaturase family.</text>
</comment>
<dbReference type="Proteomes" id="UP000800093">
    <property type="component" value="Unassembled WGS sequence"/>
</dbReference>
<dbReference type="OrthoDB" id="412788at2759"/>
<reference evidence="4" key="1">
    <citation type="journal article" date="2020" name="Stud. Mycol.">
        <title>101 Dothideomycetes genomes: A test case for predicting lifestyles and emergence of pathogens.</title>
        <authorList>
            <person name="Haridas S."/>
            <person name="Albert R."/>
            <person name="Binder M."/>
            <person name="Bloem J."/>
            <person name="LaButti K."/>
            <person name="Salamov A."/>
            <person name="Andreopoulos B."/>
            <person name="Baker S."/>
            <person name="Barry K."/>
            <person name="Bills G."/>
            <person name="Bluhm B."/>
            <person name="Cannon C."/>
            <person name="Castanera R."/>
            <person name="Culley D."/>
            <person name="Daum C."/>
            <person name="Ezra D."/>
            <person name="Gonzalez J."/>
            <person name="Henrissat B."/>
            <person name="Kuo A."/>
            <person name="Liang C."/>
            <person name="Lipzen A."/>
            <person name="Lutzoni F."/>
            <person name="Magnuson J."/>
            <person name="Mondo S."/>
            <person name="Nolan M."/>
            <person name="Ohm R."/>
            <person name="Pangilinan J."/>
            <person name="Park H.-J."/>
            <person name="Ramirez L."/>
            <person name="Alfaro M."/>
            <person name="Sun H."/>
            <person name="Tritt A."/>
            <person name="Yoshinaga Y."/>
            <person name="Zwiers L.-H."/>
            <person name="Turgeon B."/>
            <person name="Goodwin S."/>
            <person name="Spatafora J."/>
            <person name="Crous P."/>
            <person name="Grigoriev I."/>
        </authorList>
    </citation>
    <scope>NUCLEOTIDE SEQUENCE [LARGE SCALE GENOMIC DNA]</scope>
    <source>
        <strain evidence="4">CBS 304.66</strain>
    </source>
</reference>
<evidence type="ECO:0000313" key="4">
    <source>
        <dbReference type="Proteomes" id="UP000800093"/>
    </source>
</evidence>
<gene>
    <name evidence="3" type="ORF">CC78DRAFT_619041</name>
</gene>
<dbReference type="NCBIfam" id="NF041278">
    <property type="entry name" value="CmcJ_NvfI_EfuI"/>
    <property type="match status" value="1"/>
</dbReference>
<name>A0A9P4K3D5_9PLEO</name>
<evidence type="ECO:0000256" key="2">
    <source>
        <dbReference type="ARBA" id="ARBA00023604"/>
    </source>
</evidence>
<feature type="non-terminal residue" evidence="3">
    <location>
        <position position="341"/>
    </location>
</feature>
<evidence type="ECO:0000256" key="1">
    <source>
        <dbReference type="ARBA" id="ARBA00023002"/>
    </source>
</evidence>
<accession>A0A9P4K3D5</accession>
<proteinExistence type="inferred from homology"/>
<protein>
    <submittedName>
        <fullName evidence="3">Uncharacterized protein</fullName>
    </submittedName>
</protein>
<dbReference type="AlphaFoldDB" id="A0A9P4K3D5"/>
<dbReference type="InterPro" id="IPR044053">
    <property type="entry name" value="AsaB-like"/>
</dbReference>
<organism evidence="3 4">
    <name type="scientific">Lojkania enalia</name>
    <dbReference type="NCBI Taxonomy" id="147567"/>
    <lineage>
        <taxon>Eukaryota</taxon>
        <taxon>Fungi</taxon>
        <taxon>Dikarya</taxon>
        <taxon>Ascomycota</taxon>
        <taxon>Pezizomycotina</taxon>
        <taxon>Dothideomycetes</taxon>
        <taxon>Pleosporomycetidae</taxon>
        <taxon>Pleosporales</taxon>
        <taxon>Pleosporales incertae sedis</taxon>
        <taxon>Lojkania</taxon>
    </lineage>
</organism>